<dbReference type="KEGG" id="rlc:K227x_43360"/>
<evidence type="ECO:0000313" key="1">
    <source>
        <dbReference type="EMBL" id="QDT05930.1"/>
    </source>
</evidence>
<dbReference type="EMBL" id="CP036525">
    <property type="protein sequence ID" value="QDT05930.1"/>
    <property type="molecule type" value="Genomic_DNA"/>
</dbReference>
<keyword evidence="2" id="KW-1185">Reference proteome</keyword>
<proteinExistence type="predicted"/>
<reference evidence="1 2" key="1">
    <citation type="submission" date="2019-02" db="EMBL/GenBank/DDBJ databases">
        <title>Deep-cultivation of Planctomycetes and their phenomic and genomic characterization uncovers novel biology.</title>
        <authorList>
            <person name="Wiegand S."/>
            <person name="Jogler M."/>
            <person name="Boedeker C."/>
            <person name="Pinto D."/>
            <person name="Vollmers J."/>
            <person name="Rivas-Marin E."/>
            <person name="Kohn T."/>
            <person name="Peeters S.H."/>
            <person name="Heuer A."/>
            <person name="Rast P."/>
            <person name="Oberbeckmann S."/>
            <person name="Bunk B."/>
            <person name="Jeske O."/>
            <person name="Meyerdierks A."/>
            <person name="Storesund J.E."/>
            <person name="Kallscheuer N."/>
            <person name="Luecker S."/>
            <person name="Lage O.M."/>
            <person name="Pohl T."/>
            <person name="Merkel B.J."/>
            <person name="Hornburger P."/>
            <person name="Mueller R.-W."/>
            <person name="Bruemmer F."/>
            <person name="Labrenz M."/>
            <person name="Spormann A.M."/>
            <person name="Op den Camp H."/>
            <person name="Overmann J."/>
            <person name="Amann R."/>
            <person name="Jetten M.S.M."/>
            <person name="Mascher T."/>
            <person name="Medema M.H."/>
            <person name="Devos D.P."/>
            <person name="Kaster A.-K."/>
            <person name="Ovreas L."/>
            <person name="Rohde M."/>
            <person name="Galperin M.Y."/>
            <person name="Jogler C."/>
        </authorList>
    </citation>
    <scope>NUCLEOTIDE SEQUENCE [LARGE SCALE GENOMIC DNA]</scope>
    <source>
        <strain evidence="1 2">K22_7</strain>
    </source>
</reference>
<dbReference type="AlphaFoldDB" id="A0A517NFL9"/>
<dbReference type="Proteomes" id="UP000318538">
    <property type="component" value="Chromosome"/>
</dbReference>
<name>A0A517NFL9_9BACT</name>
<evidence type="ECO:0000313" key="2">
    <source>
        <dbReference type="Proteomes" id="UP000318538"/>
    </source>
</evidence>
<protein>
    <submittedName>
        <fullName evidence="1">Uncharacterized protein</fullName>
    </submittedName>
</protein>
<organism evidence="1 2">
    <name type="scientific">Rubripirellula lacrimiformis</name>
    <dbReference type="NCBI Taxonomy" id="1930273"/>
    <lineage>
        <taxon>Bacteria</taxon>
        <taxon>Pseudomonadati</taxon>
        <taxon>Planctomycetota</taxon>
        <taxon>Planctomycetia</taxon>
        <taxon>Pirellulales</taxon>
        <taxon>Pirellulaceae</taxon>
        <taxon>Rubripirellula</taxon>
    </lineage>
</organism>
<sequence length="61" mass="6836">MESSRRARRLTDLHCSLCNLQSFRCSALNANLAWGTAWGLAFDCRIRVASLLDPAYFTGDL</sequence>
<gene>
    <name evidence="1" type="ORF">K227x_43360</name>
</gene>
<accession>A0A517NFL9</accession>